<evidence type="ECO:0000313" key="3">
    <source>
        <dbReference type="EMBL" id="GMN19848.1"/>
    </source>
</evidence>
<organism evidence="3 4">
    <name type="scientific">Ficus carica</name>
    <name type="common">Common fig</name>
    <dbReference type="NCBI Taxonomy" id="3494"/>
    <lineage>
        <taxon>Eukaryota</taxon>
        <taxon>Viridiplantae</taxon>
        <taxon>Streptophyta</taxon>
        <taxon>Embryophyta</taxon>
        <taxon>Tracheophyta</taxon>
        <taxon>Spermatophyta</taxon>
        <taxon>Magnoliopsida</taxon>
        <taxon>eudicotyledons</taxon>
        <taxon>Gunneridae</taxon>
        <taxon>Pentapetalae</taxon>
        <taxon>rosids</taxon>
        <taxon>fabids</taxon>
        <taxon>Rosales</taxon>
        <taxon>Moraceae</taxon>
        <taxon>Ficeae</taxon>
        <taxon>Ficus</taxon>
    </lineage>
</organism>
<dbReference type="GO" id="GO:0006402">
    <property type="term" value="P:mRNA catabolic process"/>
    <property type="evidence" value="ECO:0007669"/>
    <property type="project" value="InterPro"/>
</dbReference>
<feature type="compositionally biased region" description="Polar residues" evidence="2">
    <location>
        <begin position="660"/>
        <end position="675"/>
    </location>
</feature>
<evidence type="ECO:0008006" key="5">
    <source>
        <dbReference type="Google" id="ProtNLM"/>
    </source>
</evidence>
<feature type="compositionally biased region" description="Pro residues" evidence="2">
    <location>
        <begin position="517"/>
        <end position="530"/>
    </location>
</feature>
<dbReference type="InterPro" id="IPR044842">
    <property type="entry name" value="ALKBH9B/ALKBH10B-like"/>
</dbReference>
<dbReference type="EMBL" id="BTGU01001275">
    <property type="protein sequence ID" value="GMN19848.1"/>
    <property type="molecule type" value="Genomic_DNA"/>
</dbReference>
<dbReference type="GO" id="GO:0003729">
    <property type="term" value="F:mRNA binding"/>
    <property type="evidence" value="ECO:0007669"/>
    <property type="project" value="InterPro"/>
</dbReference>
<comment type="similarity">
    <text evidence="1">Belongs to the alkB family.</text>
</comment>
<sequence>MSMPSGNAVSTDKMQFPTGNANAGEIPHRQWFPDERDGFISWLRGEFAAANAMIDSLCHHLRAVGEPGEYDAVIASIQQRRCNWNPVLHMQQYFSVADVMFALQQVVWRRQQRFYDPVKMGNKDFKRPGMGFKQGHRNGHNSAAESHSFDGNSFSGNAGSEKGGSDKSGDEAGNSDDKASLPAAEETRDSAPKSQDDGNAKSSGNSEGAVSGISEPEAPAVDNGCASSCTESDLHSSPNQNENSNLANVPKTFSANEMFDGKPINTVDGLKLYEEFCVDTEVSKLVALVNELRSAGKRGQFQSQTYVVSKRPMKGHGREMIQVGLPIADAPVEDEISAGTLKDRRIEAIPPLLQDVAERLVSMQVATVKPDSCIIDFYNEGDHSQPHICPAWFGRPVCILFLTECDMTFGRVFSVDHPGDYRGVLNLSLKPGSLLAMQGKSADFAKHAIPTVRRQRILVTFTKSQPKKSMPSDGQRMLSPGLAPSSHWGPSPSRSPNHIRHPGPKHYAPVPTTGVLPAPPIRPQIPPPNGIQPLFVTASVAPAMPFPAPVPLPPGSSGWPAAPPPRHPPPRLPVPGTGVFLPPPGSAGNSSAPQQVPGNETNLTVETAAPPEKENGSGKLNHGMAASPKGKVDGKAQKQESNGSMDANGSGASVAKEEQQQSTDNTTTSKSAAAV</sequence>
<dbReference type="Gene3D" id="2.60.120.590">
    <property type="entry name" value="Alpha-ketoglutarate-dependent dioxygenase AlkB-like"/>
    <property type="match status" value="1"/>
</dbReference>
<reference evidence="3" key="1">
    <citation type="submission" date="2023-07" db="EMBL/GenBank/DDBJ databases">
        <title>draft genome sequence of fig (Ficus carica).</title>
        <authorList>
            <person name="Takahashi T."/>
            <person name="Nishimura K."/>
        </authorList>
    </citation>
    <scope>NUCLEOTIDE SEQUENCE</scope>
</reference>
<feature type="compositionally biased region" description="Polar residues" evidence="2">
    <location>
        <begin position="1"/>
        <end position="21"/>
    </location>
</feature>
<protein>
    <recommendedName>
        <fullName evidence="5">Hydroxyproline-rich glycoprotein family protein</fullName>
    </recommendedName>
</protein>
<comment type="caution">
    <text evidence="3">The sequence shown here is derived from an EMBL/GenBank/DDBJ whole genome shotgun (WGS) entry which is preliminary data.</text>
</comment>
<feature type="region of interest" description="Disordered" evidence="2">
    <location>
        <begin position="463"/>
        <end position="530"/>
    </location>
</feature>
<feature type="compositionally biased region" description="Polar residues" evidence="2">
    <location>
        <begin position="639"/>
        <end position="651"/>
    </location>
</feature>
<dbReference type="InterPro" id="IPR037151">
    <property type="entry name" value="AlkB-like_sf"/>
</dbReference>
<evidence type="ECO:0000256" key="1">
    <source>
        <dbReference type="ARBA" id="ARBA00007879"/>
    </source>
</evidence>
<accession>A0AA87YPP3</accession>
<feature type="compositionally biased region" description="Polar residues" evidence="2">
    <location>
        <begin position="140"/>
        <end position="158"/>
    </location>
</feature>
<feature type="region of interest" description="Disordered" evidence="2">
    <location>
        <begin position="1"/>
        <end position="28"/>
    </location>
</feature>
<feature type="compositionally biased region" description="Polar residues" evidence="2">
    <location>
        <begin position="225"/>
        <end position="247"/>
    </location>
</feature>
<proteinExistence type="inferred from homology"/>
<evidence type="ECO:0000256" key="2">
    <source>
        <dbReference type="SAM" id="MobiDB-lite"/>
    </source>
</evidence>
<dbReference type="Proteomes" id="UP001187192">
    <property type="component" value="Unassembled WGS sequence"/>
</dbReference>
<feature type="compositionally biased region" description="Pro residues" evidence="2">
    <location>
        <begin position="561"/>
        <end position="573"/>
    </location>
</feature>
<dbReference type="AlphaFoldDB" id="A0AA87YPP3"/>
<gene>
    <name evidence="3" type="ORF">TIFTF001_039913</name>
</gene>
<name>A0AA87YPP3_FICCA</name>
<dbReference type="SUPFAM" id="SSF51197">
    <property type="entry name" value="Clavaminate synthase-like"/>
    <property type="match status" value="1"/>
</dbReference>
<dbReference type="PANTHER" id="PTHR31447">
    <property type="entry name" value="HYDROXYPROLINE-RICH GLYCOPROTEIN FAMILY PROTEIN-RELATED"/>
    <property type="match status" value="1"/>
</dbReference>
<feature type="region of interest" description="Disordered" evidence="2">
    <location>
        <begin position="557"/>
        <end position="675"/>
    </location>
</feature>
<evidence type="ECO:0000313" key="4">
    <source>
        <dbReference type="Proteomes" id="UP001187192"/>
    </source>
</evidence>
<dbReference type="PANTHER" id="PTHR31447:SF0">
    <property type="entry name" value="HYDROXYPROLINE-RICH GLYCOPROTEIN FAMILY PROTEIN"/>
    <property type="match status" value="1"/>
</dbReference>
<dbReference type="GO" id="GO:0032451">
    <property type="term" value="F:demethylase activity"/>
    <property type="evidence" value="ECO:0007669"/>
    <property type="project" value="InterPro"/>
</dbReference>
<keyword evidence="4" id="KW-1185">Reference proteome</keyword>
<feature type="region of interest" description="Disordered" evidence="2">
    <location>
        <begin position="125"/>
        <end position="247"/>
    </location>
</feature>
<feature type="compositionally biased region" description="Polar residues" evidence="2">
    <location>
        <begin position="594"/>
        <end position="605"/>
    </location>
</feature>
<feature type="compositionally biased region" description="Basic and acidic residues" evidence="2">
    <location>
        <begin position="163"/>
        <end position="199"/>
    </location>
</feature>